<evidence type="ECO:0000256" key="11">
    <source>
        <dbReference type="ARBA" id="ARBA00023136"/>
    </source>
</evidence>
<evidence type="ECO:0000259" key="14">
    <source>
        <dbReference type="PROSITE" id="PS50110"/>
    </source>
</evidence>
<dbReference type="PROSITE" id="PS50110">
    <property type="entry name" value="RESPONSE_REGULATORY"/>
    <property type="match status" value="3"/>
</dbReference>
<dbReference type="CDD" id="cd00075">
    <property type="entry name" value="HATPase"/>
    <property type="match status" value="1"/>
</dbReference>
<evidence type="ECO:0000256" key="2">
    <source>
        <dbReference type="ARBA" id="ARBA00004429"/>
    </source>
</evidence>
<dbReference type="RefSeq" id="WP_053013585.1">
    <property type="nucleotide sequence ID" value="NZ_CP011371.1"/>
</dbReference>
<dbReference type="CDD" id="cd17580">
    <property type="entry name" value="REC_2_DhkD-like"/>
    <property type="match status" value="1"/>
</dbReference>
<name>A0A0G3BNR1_9BURK</name>
<keyword evidence="8" id="KW-0418">Kinase</keyword>
<feature type="domain" description="Histidine kinase" evidence="13">
    <location>
        <begin position="797"/>
        <end position="1015"/>
    </location>
</feature>
<keyword evidence="4" id="KW-1003">Cell membrane</keyword>
<sequence length="1563" mass="169464">METEHFDFAELFTLCVRQAVPLAASKQQSFGFDYRGPRVMLQGDATAMKRGIYRLLCGAVDLLETGFVVFTGSGRPHGHGTCEVTVTAAGTGLLEPDACIGEVLERLQLTEVRVDAGSRAAGARSARGVCPVTQAAVSFASLPAEGVLFSLAAVLPGVVDTSPLPDAGGARAWAVNPNAVAAEALLRRLERLGWTTEAFGSCVEVEQRLRSLQDKPGLPSLLVVMETPDVTRDALRSVAALLPPSTTLVLAVIVGSPSLLNLTPVEGFQVRALPLGPTDLYDLTRRLDGLSPAPPRLPGNVPEVQRPRALIVDDNEVNRIVAAGMLEVLGCQAVTAHDGAEAIEQCRHSPPDVVLMDLDMPRIDGVQCTAALRALQRRGEVPPFSIIAVTADATPAARVRSITAGTDAYLSKPLDLQVLGSELRRRLLPLRSVRGPDLQMAPDSEAAVLQSLFPGGGEMAGRMRAVDWARSELGPVSTWPSGLRAALGLCLTSQFPMQVWWGPRLTLFYNDAYIPLLGPQKHPAALARPGREAWPEVWDTLGPMIEQVMRSGEANWAEDLLMFFDRRVAHEEVYVTFSFSPVFGDGRQVDGIFGVCTETTEKLVGNRRLETLRRLGLRSGEPPTVEQACRQAAAMLSENPHDIPFAAIYLADADARQADLVASAGLPDGHPLPVQPRLTEDETDGWPLAAALRLQRVQLLQDLPARGVKLTGRPWPEPCTQALVMPIAGTAPARPAGLLVVGVGPRRPLDAAYRAFFDLVAGQIASALGEATVYAAERRRAEALAELDRAKTAFYSSVSHEFRTPLTLMLAPLEDALAMLPSSDQQALAPLLETAHANATRLLRLVNALLDLSRLEAHRVQGRFEPTDLRQLSQDLAEVFRPAIERARLRLVLHCEALPQLVYLDPALWEKVVFNLLSNAVKFTFEGEIEVSVRDDGGQAVFAVRDTGIGVPEAELPHLFERFHRVEGAPSRTDEGSGIGLAVVQALVQLHGGEIHVSSTPGGGTTFTIALRYGSAHLPPERVLSRPETAATRALASAYLEEALRWTRRGEVQGAPSGPPAVAEHDETRDARILVVDDNVDIRDYLVRLLSRRWQVEAAGDGEQALAILRRRSFDLVLSDVRMPRLDGLGLLRAMRADPSLQAIPVIMISGRAGEESRLEGLEGGADDYLIKPFSAREVVARVAAQIKLARRQALVESNRAKDEFIAMLSHELRNPLSPIMTAVQLLWRRDGPSDELALIQRQAERMARLIDDLLDVSRIAHGKVELNTEVVELAVIVQKGVETVQPRLQQQRQHLEVEVPSEGLKVRGDVGRLAQVVANLLGNAAKFSQPGSRICISAAAVEGRVRLRVQDEGMGIAPELLGSLFERFVQLPQALDRRKSGLGLGLAIVRGLVELHGGTVRVHSKGEREGAEFIVELPLADSAVPELPLASPRTPAGELHGRAELPRVLVVDDNEDYAETLARLFRLLGCEVETAYDGPSALEVAHRFRPLVCLLDIGLPRMDGYEVARRLRQSEGNAGHMRIVAVTGYGQESDRLRSASAGFDAHLVKPVNVDMLASAVLH</sequence>
<dbReference type="InterPro" id="IPR005467">
    <property type="entry name" value="His_kinase_dom"/>
</dbReference>
<evidence type="ECO:0000256" key="9">
    <source>
        <dbReference type="ARBA" id="ARBA00022840"/>
    </source>
</evidence>
<dbReference type="GO" id="GO:0032259">
    <property type="term" value="P:methylation"/>
    <property type="evidence" value="ECO:0007669"/>
    <property type="project" value="UniProtKB-KW"/>
</dbReference>
<dbReference type="InterPro" id="IPR003018">
    <property type="entry name" value="GAF"/>
</dbReference>
<gene>
    <name evidence="15" type="ORF">AAW51_2937</name>
</gene>
<dbReference type="Pfam" id="PF00512">
    <property type="entry name" value="HisKA"/>
    <property type="match status" value="2"/>
</dbReference>
<dbReference type="InterPro" id="IPR036890">
    <property type="entry name" value="HATPase_C_sf"/>
</dbReference>
<feature type="modified residue" description="4-aspartylphosphate" evidence="12">
    <location>
        <position position="357"/>
    </location>
</feature>
<keyword evidence="10" id="KW-0902">Two-component regulatory system</keyword>
<dbReference type="EC" id="2.7.13.3" evidence="3"/>
<dbReference type="Gene3D" id="3.30.450.40">
    <property type="match status" value="1"/>
</dbReference>
<dbReference type="InterPro" id="IPR001789">
    <property type="entry name" value="Sig_transdc_resp-reg_receiver"/>
</dbReference>
<keyword evidence="16" id="KW-1185">Reference proteome</keyword>
<dbReference type="PRINTS" id="PR00344">
    <property type="entry name" value="BCTRLSENSOR"/>
</dbReference>
<dbReference type="GO" id="GO:0008168">
    <property type="term" value="F:methyltransferase activity"/>
    <property type="evidence" value="ECO:0007669"/>
    <property type="project" value="UniProtKB-KW"/>
</dbReference>
<dbReference type="Gene3D" id="1.10.287.130">
    <property type="match status" value="2"/>
</dbReference>
<dbReference type="STRING" id="413882.AAW51_2937"/>
<evidence type="ECO:0000256" key="8">
    <source>
        <dbReference type="ARBA" id="ARBA00022777"/>
    </source>
</evidence>
<keyword evidence="5 12" id="KW-0597">Phosphoprotein</keyword>
<evidence type="ECO:0000256" key="5">
    <source>
        <dbReference type="ARBA" id="ARBA00022553"/>
    </source>
</evidence>
<dbReference type="KEGG" id="pbh:AAW51_2937"/>
<dbReference type="Proteomes" id="UP000035352">
    <property type="component" value="Chromosome"/>
</dbReference>
<feature type="domain" description="Response regulatory" evidence="14">
    <location>
        <begin position="1448"/>
        <end position="1563"/>
    </location>
</feature>
<keyword evidence="6 15" id="KW-0808">Transferase</keyword>
<dbReference type="CDD" id="cd16922">
    <property type="entry name" value="HATPase_EvgS-ArcB-TorS-like"/>
    <property type="match status" value="1"/>
</dbReference>
<dbReference type="Pfam" id="PF00072">
    <property type="entry name" value="Response_reg"/>
    <property type="match status" value="3"/>
</dbReference>
<proteinExistence type="predicted"/>
<dbReference type="SUPFAM" id="SSF55781">
    <property type="entry name" value="GAF domain-like"/>
    <property type="match status" value="1"/>
</dbReference>
<evidence type="ECO:0000313" key="15">
    <source>
        <dbReference type="EMBL" id="AKJ29628.1"/>
    </source>
</evidence>
<dbReference type="Gene3D" id="3.40.50.2300">
    <property type="match status" value="3"/>
</dbReference>
<dbReference type="PANTHER" id="PTHR43547:SF2">
    <property type="entry name" value="HYBRID SIGNAL TRANSDUCTION HISTIDINE KINASE C"/>
    <property type="match status" value="1"/>
</dbReference>
<accession>A0A0G3BNR1</accession>
<evidence type="ECO:0000256" key="10">
    <source>
        <dbReference type="ARBA" id="ARBA00023012"/>
    </source>
</evidence>
<dbReference type="SUPFAM" id="SSF52172">
    <property type="entry name" value="CheY-like"/>
    <property type="match status" value="3"/>
</dbReference>
<evidence type="ECO:0000256" key="3">
    <source>
        <dbReference type="ARBA" id="ARBA00012438"/>
    </source>
</evidence>
<keyword evidence="7" id="KW-0547">Nucleotide-binding</keyword>
<dbReference type="SUPFAM" id="SSF55874">
    <property type="entry name" value="ATPase domain of HSP90 chaperone/DNA topoisomerase II/histidine kinase"/>
    <property type="match status" value="2"/>
</dbReference>
<dbReference type="SMART" id="SM00387">
    <property type="entry name" value="HATPase_c"/>
    <property type="match status" value="2"/>
</dbReference>
<comment type="catalytic activity">
    <reaction evidence="1">
        <text>ATP + protein L-histidine = ADP + protein N-phospho-L-histidine.</text>
        <dbReference type="EC" id="2.7.13.3"/>
    </reaction>
</comment>
<dbReference type="InterPro" id="IPR004358">
    <property type="entry name" value="Sig_transdc_His_kin-like_C"/>
</dbReference>
<evidence type="ECO:0000259" key="13">
    <source>
        <dbReference type="PROSITE" id="PS50109"/>
    </source>
</evidence>
<feature type="domain" description="Response regulatory" evidence="14">
    <location>
        <begin position="308"/>
        <end position="427"/>
    </location>
</feature>
<dbReference type="OrthoDB" id="9146564at2"/>
<protein>
    <recommendedName>
        <fullName evidence="3">histidine kinase</fullName>
        <ecNumber evidence="3">2.7.13.3</ecNumber>
    </recommendedName>
</protein>
<dbReference type="SMART" id="SM00448">
    <property type="entry name" value="REC"/>
    <property type="match status" value="3"/>
</dbReference>
<dbReference type="InterPro" id="IPR029016">
    <property type="entry name" value="GAF-like_dom_sf"/>
</dbReference>
<dbReference type="CDD" id="cd00082">
    <property type="entry name" value="HisKA"/>
    <property type="match status" value="2"/>
</dbReference>
<dbReference type="FunFam" id="3.30.565.10:FF:000023">
    <property type="entry name" value="PAS domain-containing sensor histidine kinase"/>
    <property type="match status" value="1"/>
</dbReference>
<evidence type="ECO:0000256" key="4">
    <source>
        <dbReference type="ARBA" id="ARBA00022475"/>
    </source>
</evidence>
<dbReference type="Gene3D" id="3.30.450.20">
    <property type="entry name" value="PAS domain"/>
    <property type="match status" value="1"/>
</dbReference>
<dbReference type="InterPro" id="IPR003661">
    <property type="entry name" value="HisK_dim/P_dom"/>
</dbReference>
<dbReference type="Pfam" id="PF13185">
    <property type="entry name" value="GAF_2"/>
    <property type="match status" value="1"/>
</dbReference>
<dbReference type="FunFam" id="3.30.565.10:FF:000006">
    <property type="entry name" value="Sensor histidine kinase WalK"/>
    <property type="match status" value="1"/>
</dbReference>
<dbReference type="Gene3D" id="3.30.565.10">
    <property type="entry name" value="Histidine kinase-like ATPase, C-terminal domain"/>
    <property type="match status" value="2"/>
</dbReference>
<dbReference type="PATRIC" id="fig|413882.6.peg.3065"/>
<feature type="modified residue" description="4-aspartylphosphate" evidence="12">
    <location>
        <position position="1120"/>
    </location>
</feature>
<comment type="subcellular location">
    <subcellularLocation>
        <location evidence="2">Cell inner membrane</location>
        <topology evidence="2">Multi-pass membrane protein</topology>
    </subcellularLocation>
</comment>
<dbReference type="SUPFAM" id="SSF47384">
    <property type="entry name" value="Homodimeric domain of signal transducing histidine kinase"/>
    <property type="match status" value="2"/>
</dbReference>
<dbReference type="GO" id="GO:0005524">
    <property type="term" value="F:ATP binding"/>
    <property type="evidence" value="ECO:0007669"/>
    <property type="project" value="UniProtKB-KW"/>
</dbReference>
<dbReference type="EMBL" id="CP011371">
    <property type="protein sequence ID" value="AKJ29628.1"/>
    <property type="molecule type" value="Genomic_DNA"/>
</dbReference>
<dbReference type="InterPro" id="IPR036097">
    <property type="entry name" value="HisK_dim/P_sf"/>
</dbReference>
<dbReference type="PROSITE" id="PS50109">
    <property type="entry name" value="HIS_KIN"/>
    <property type="match status" value="2"/>
</dbReference>
<evidence type="ECO:0000256" key="7">
    <source>
        <dbReference type="ARBA" id="ARBA00022741"/>
    </source>
</evidence>
<feature type="modified residue" description="4-aspartylphosphate" evidence="12">
    <location>
        <position position="1497"/>
    </location>
</feature>
<dbReference type="Pfam" id="PF02518">
    <property type="entry name" value="HATPase_c"/>
    <property type="match status" value="2"/>
</dbReference>
<evidence type="ECO:0000256" key="6">
    <source>
        <dbReference type="ARBA" id="ARBA00022679"/>
    </source>
</evidence>
<dbReference type="InterPro" id="IPR011006">
    <property type="entry name" value="CheY-like_superfamily"/>
</dbReference>
<reference evidence="15 16" key="1">
    <citation type="submission" date="2015-05" db="EMBL/GenBank/DDBJ databases">
        <authorList>
            <person name="Tang B."/>
            <person name="Yu Y."/>
        </authorList>
    </citation>
    <scope>NUCLEOTIDE SEQUENCE [LARGE SCALE GENOMIC DNA]</scope>
    <source>
        <strain evidence="15 16">DSM 7029</strain>
    </source>
</reference>
<keyword evidence="11" id="KW-0472">Membrane</keyword>
<feature type="domain" description="Response regulatory" evidence="14">
    <location>
        <begin position="1072"/>
        <end position="1187"/>
    </location>
</feature>
<dbReference type="CDD" id="cd17546">
    <property type="entry name" value="REC_hyHK_CKI1_RcsC-like"/>
    <property type="match status" value="1"/>
</dbReference>
<dbReference type="InterPro" id="IPR003594">
    <property type="entry name" value="HATPase_dom"/>
</dbReference>
<dbReference type="SMART" id="SM00388">
    <property type="entry name" value="HisKA"/>
    <property type="match status" value="2"/>
</dbReference>
<dbReference type="PANTHER" id="PTHR43547">
    <property type="entry name" value="TWO-COMPONENT HISTIDINE KINASE"/>
    <property type="match status" value="1"/>
</dbReference>
<dbReference type="GO" id="GO:0005886">
    <property type="term" value="C:plasma membrane"/>
    <property type="evidence" value="ECO:0007669"/>
    <property type="project" value="UniProtKB-SubCell"/>
</dbReference>
<evidence type="ECO:0000313" key="16">
    <source>
        <dbReference type="Proteomes" id="UP000035352"/>
    </source>
</evidence>
<organism evidence="15 16">
    <name type="scientific">Caldimonas brevitalea</name>
    <dbReference type="NCBI Taxonomy" id="413882"/>
    <lineage>
        <taxon>Bacteria</taxon>
        <taxon>Pseudomonadati</taxon>
        <taxon>Pseudomonadota</taxon>
        <taxon>Betaproteobacteria</taxon>
        <taxon>Burkholderiales</taxon>
        <taxon>Sphaerotilaceae</taxon>
        <taxon>Caldimonas</taxon>
    </lineage>
</organism>
<evidence type="ECO:0000256" key="12">
    <source>
        <dbReference type="PROSITE-ProRule" id="PRU00169"/>
    </source>
</evidence>
<dbReference type="GO" id="GO:0000155">
    <property type="term" value="F:phosphorelay sensor kinase activity"/>
    <property type="evidence" value="ECO:0007669"/>
    <property type="project" value="InterPro"/>
</dbReference>
<feature type="domain" description="Histidine kinase" evidence="13">
    <location>
        <begin position="1208"/>
        <end position="1422"/>
    </location>
</feature>
<dbReference type="CDD" id="cd17574">
    <property type="entry name" value="REC_OmpR"/>
    <property type="match status" value="1"/>
</dbReference>
<keyword evidence="9" id="KW-0067">ATP-binding</keyword>
<keyword evidence="15" id="KW-0489">Methyltransferase</keyword>
<evidence type="ECO:0000256" key="1">
    <source>
        <dbReference type="ARBA" id="ARBA00000085"/>
    </source>
</evidence>